<dbReference type="Proteomes" id="UP000733372">
    <property type="component" value="Unassembled WGS sequence"/>
</dbReference>
<proteinExistence type="predicted"/>
<reference evidence="1" key="1">
    <citation type="submission" date="2021-02" db="EMBL/GenBank/DDBJ databases">
        <title>Infant gut strain persistence is associated with maternal origin, phylogeny, and functional potential including surface adhesion and iron acquisition.</title>
        <authorList>
            <person name="Lou Y.C."/>
        </authorList>
    </citation>
    <scope>NUCLEOTIDE SEQUENCE</scope>
    <source>
        <strain evidence="1">L3_101_367G1_dasL3_101_367G1_metabat.metabat.26</strain>
    </source>
</reference>
<evidence type="ECO:0000313" key="1">
    <source>
        <dbReference type="EMBL" id="MBS5687093.1"/>
    </source>
</evidence>
<dbReference type="AlphaFoldDB" id="A0A943IT65"/>
<evidence type="ECO:0000313" key="2">
    <source>
        <dbReference type="Proteomes" id="UP000733372"/>
    </source>
</evidence>
<comment type="caution">
    <text evidence="1">The sequence shown here is derived from an EMBL/GenBank/DDBJ whole genome shotgun (WGS) entry which is preliminary data.</text>
</comment>
<organism evidence="1 2">
    <name type="scientific">Faecalibacterium prausnitzii</name>
    <dbReference type="NCBI Taxonomy" id="853"/>
    <lineage>
        <taxon>Bacteria</taxon>
        <taxon>Bacillati</taxon>
        <taxon>Bacillota</taxon>
        <taxon>Clostridia</taxon>
        <taxon>Eubacteriales</taxon>
        <taxon>Oscillospiraceae</taxon>
        <taxon>Faecalibacterium</taxon>
    </lineage>
</organism>
<gene>
    <name evidence="1" type="ORF">KHW66_03220</name>
</gene>
<dbReference type="EMBL" id="JAGZAM010000004">
    <property type="protein sequence ID" value="MBS5687093.1"/>
    <property type="molecule type" value="Genomic_DNA"/>
</dbReference>
<dbReference type="RefSeq" id="WP_435142964.1">
    <property type="nucleotide sequence ID" value="NZ_CP170812.1"/>
</dbReference>
<name>A0A943IT65_9FIRM</name>
<accession>A0A943IT65</accession>
<sequence>MWLANHASEWIHGDSFALLTPAFAAKYAHKLHAILLFQGFVFYTGIKPESSQLHRAQLAALLCFYEKNK</sequence>
<protein>
    <submittedName>
        <fullName evidence="1">Uncharacterized protein</fullName>
    </submittedName>
</protein>